<protein>
    <recommendedName>
        <fullName evidence="2">chitin synthase</fullName>
        <ecNumber evidence="2">2.4.1.16</ecNumber>
    </recommendedName>
</protein>
<dbReference type="Proteomes" id="UP001153365">
    <property type="component" value="Unassembled WGS sequence"/>
</dbReference>
<dbReference type="Gene3D" id="1.20.58.530">
    <property type="match status" value="1"/>
</dbReference>
<evidence type="ECO:0000256" key="9">
    <source>
        <dbReference type="ARBA" id="ARBA00023136"/>
    </source>
</evidence>
<keyword evidence="4" id="KW-0328">Glycosyltransferase</keyword>
<dbReference type="InterPro" id="IPR004835">
    <property type="entry name" value="Chitin_synth"/>
</dbReference>
<evidence type="ECO:0000256" key="7">
    <source>
        <dbReference type="ARBA" id="ARBA00022989"/>
    </source>
</evidence>
<keyword evidence="18" id="KW-1185">Reference proteome</keyword>
<feature type="region of interest" description="Disordered" evidence="13">
    <location>
        <begin position="417"/>
        <end position="448"/>
    </location>
</feature>
<feature type="compositionally biased region" description="Basic and acidic residues" evidence="13">
    <location>
        <begin position="933"/>
        <end position="943"/>
    </location>
</feature>
<dbReference type="Gene3D" id="1.20.120.720">
    <property type="entry name" value="Myosin VI head, motor domain, U50 subdomain"/>
    <property type="match status" value="1"/>
</dbReference>
<dbReference type="SUPFAM" id="SSF53448">
    <property type="entry name" value="Nucleotide-diphospho-sugar transferases"/>
    <property type="match status" value="1"/>
</dbReference>
<feature type="region of interest" description="Disordered" evidence="13">
    <location>
        <begin position="906"/>
        <end position="943"/>
    </location>
</feature>
<dbReference type="Pfam" id="PF08766">
    <property type="entry name" value="DEK_C"/>
    <property type="match status" value="1"/>
</dbReference>
<evidence type="ECO:0000259" key="16">
    <source>
        <dbReference type="PROSITE" id="PS51998"/>
    </source>
</evidence>
<dbReference type="InterPro" id="IPR029044">
    <property type="entry name" value="Nucleotide-diphossugar_trans"/>
</dbReference>
<keyword evidence="6 14" id="KW-0812">Transmembrane</keyword>
<feature type="transmembrane region" description="Helical" evidence="14">
    <location>
        <begin position="1681"/>
        <end position="1707"/>
    </location>
</feature>
<feature type="region of interest" description="Disordered" evidence="13">
    <location>
        <begin position="1878"/>
        <end position="1932"/>
    </location>
</feature>
<dbReference type="GO" id="GO:0016459">
    <property type="term" value="C:myosin complex"/>
    <property type="evidence" value="ECO:0007669"/>
    <property type="project" value="UniProtKB-KW"/>
</dbReference>
<dbReference type="InterPro" id="IPR036400">
    <property type="entry name" value="Cyt_B5-like_heme/steroid_sf"/>
</dbReference>
<evidence type="ECO:0000313" key="17">
    <source>
        <dbReference type="EMBL" id="CAH7686592.1"/>
    </source>
</evidence>
<feature type="domain" description="Myosin motor" evidence="15">
    <location>
        <begin position="22"/>
        <end position="819"/>
    </location>
</feature>
<comment type="subcellular location">
    <subcellularLocation>
        <location evidence="1">Cell membrane</location>
        <topology evidence="1">Multi-pass membrane protein</topology>
    </subcellularLocation>
</comment>
<feature type="transmembrane region" description="Helical" evidence="14">
    <location>
        <begin position="995"/>
        <end position="1012"/>
    </location>
</feature>
<evidence type="ECO:0000256" key="12">
    <source>
        <dbReference type="PROSITE-ProRule" id="PRU00782"/>
    </source>
</evidence>
<dbReference type="GO" id="GO:0006031">
    <property type="term" value="P:chitin biosynthetic process"/>
    <property type="evidence" value="ECO:0007669"/>
    <property type="project" value="TreeGrafter"/>
</dbReference>
<evidence type="ECO:0000256" key="11">
    <source>
        <dbReference type="ARBA" id="ARBA00023180"/>
    </source>
</evidence>
<evidence type="ECO:0000256" key="1">
    <source>
        <dbReference type="ARBA" id="ARBA00004651"/>
    </source>
</evidence>
<accession>A0AAV0BJG8</accession>
<feature type="transmembrane region" description="Helical" evidence="14">
    <location>
        <begin position="1292"/>
        <end position="1316"/>
    </location>
</feature>
<dbReference type="InterPro" id="IPR036961">
    <property type="entry name" value="Kinesin_motor_dom_sf"/>
</dbReference>
<evidence type="ECO:0000256" key="13">
    <source>
        <dbReference type="SAM" id="MobiDB-lite"/>
    </source>
</evidence>
<sequence>MALSSPPAGSNPISLINLTQILSQSSSAIVSVPSEESIISILHSRHRSEINDIYIGQSTLLHLNPLRPTEDLNDQSAQAYLDAFLSLDPSSARPHLYHLASKVFYIMQRTGKTQAVIYSGYSGSGKSTSMRLLTNQLIKLSHLNPNSPSPRASAQPQSKKLSQQLPHLFSLLSSFSQAQSAQNPNGSRLSTLLEIHFDDLCQLAGAKLLVFGLDRNRLRISPKAPRDRAFDVFYQLLAGISTYPQELNLPVARSDPSFYSILSSSSQSTSEQDSIGFEDLKIAFKNLGFKAKHVQSIYRVLLAILLMGNLEFEINPSRDYQDQSAFITNSDILETVSQLLGLEQEALAQTLTNKVSYIRKETLTAFLRPDQARGQRDDFTNGLYGILVAYVIETANHKLFPGDGFIAELQSQGGSSILQFDSPGPQGKSEQIADSGLSKRQSTLGGGNRSSTLLDQAGSFGASGYQEFCINFQTELLQTWQINRNFKDEEARPVADGISLPRIDLVDLSSSRLEMLRGGMLGGKADSKPGGIMGGLAKTCNSHRKGRYQSLEEADNDVLDGMRSHFASHSSFISRPNHSTSQSVFGIQHWSGPVSYDISGFVEADLGLIDVEFVTILRNSSDNFVSRLLSGPSLALDRHPLDPSVIVGAQVSSAPLRRPSPVVPTYPHLSSATNPTAEFDSTVSLIDTTVIQPTCSQLNATFSQILSHLNQCQAWDVVCCKSNEELYANDFVPAKLRAQLSAFKIPELVARKKVDYLIDFEFSAFSLRYRVDGENPADWKSQLASSTDLGLKDGKDFEFGRTRVWLTFDAFKTLERKLSAEDAPVGSNRRSIAGHLASVDIPGGSPRELEIWGDLGGGRSGSYQHGTSRSGSREDLLNSGQGNIRPISGYEAEANIPDSPGYLNNQMHLNDPSYDPTNFHDDATQSRVWGSEWESKPQDDNDNKEMQFVDIGLMKSGLEGDVGNHDSSTTEGALLKTDGINQTVEEVESSKSRRVWVKLVWLLTFWIPNFMLSKLGRMKRPDVQMAWREKVALCILIFFMCGMVLFIILGLGKVLCPNLAKAWNLTELGYHAQEDDYFVGIRGQVFDMTKFWKGQHSDILAQQSTNSDMLSLAGQDLTNYFPIPLKLACPNVQSDTVTIMYANWTATVPNAVHVSGSGQVIKTSALANETWYPGRFLPFMNKFYKGPIVYSHKTITELSQNRSVAVYKNGVYDLTDYLYTYSLQNLNSQFLYIDKEITDLFQQQPGSDLSKSIDSLSLNATSKSASMACLRNMFYLGETDFREGPKCTVANYILLAFTILIAGAIVSKFIAALQLGRKKMPELRDKFVICQVPCYTEGEESLRKTIDSLATLKYDDKRKLIFLICDGMIIGSGNDSPTPRIVLDILGVDQSIDPDPLLFQSVSEGSKQLNYGKVYSGLYEVDGHVVPYVVVVKVGKPTERSKPGNRGKRDSQILLMRFLNRVHFDAPMSPLELEICHQIKNVIGVEPQLYEFLFTIDADTEVYQDSLNRLVSAASDDGRIIGICGETKLSNEKTSWWTMIQVYEYYISHHLSKAFESLFGSVTCLPGCFTLYRIRSADKGRPLVVSNLVIDEYSEIHVDTLHKKNLFSLGEDRFFTTLLMKHFPHYKTKFISDATAMTAAPETWAVLLSQRRRWINSTIHNLGELLFLEDMCGFCCFSMRFFVILDLIGTVILPSTTVYIIYLIVVVSLRQTAVPIISLVIIAAVYGLQAVIFLLKREWGLVFWMIIYLMAYPIWSFFLPIYSFWHFDDFSWGNTRVVVGEGKHKKVLADTDDVGFDPSMIPLRKFADYQAAIWDDEDKSSRVAGGYPGGVGGGRRPDSAGGFSMASRPMPQMGMAGGGYAGSLMGAPSVNRLDVGGDYYRDGHPRSTVHSRLPSLSSQMNLGAPYNRSASRSPSQQGSANGHPAMGLNDFGNFQHRQSMMSVGGGPMVGPMGAMSIGPGSVRGSMINFMGQPTSGGMMMGPGFPGMVPMTGPGGVTAGSANMGGDIHSRNLSTYSMGGMMAGTPSMMMGGHTPSMMFNPQFQAAFGGGMGNHQAHQSMVMMNKNLSANPTDEEIIMSIRNYLSTQDLMKITKRSVREAISEHFPNADLSEKKAFVNEQVDKILAGN</sequence>
<keyword evidence="12" id="KW-0547">Nucleotide-binding</keyword>
<dbReference type="SUPFAM" id="SSF109715">
    <property type="entry name" value="DEK C-terminal domain"/>
    <property type="match status" value="1"/>
</dbReference>
<evidence type="ECO:0000256" key="3">
    <source>
        <dbReference type="ARBA" id="ARBA00022475"/>
    </source>
</evidence>
<dbReference type="Gene3D" id="1.10.10.820">
    <property type="match status" value="1"/>
</dbReference>
<comment type="similarity">
    <text evidence="12">Belongs to the TRAFAC class myosin-kinesin ATPase superfamily. Myosin family.</text>
</comment>
<feature type="compositionally biased region" description="Polar residues" evidence="13">
    <location>
        <begin position="1888"/>
        <end position="1901"/>
    </location>
</feature>
<dbReference type="PANTHER" id="PTHR22914:SF13">
    <property type="entry name" value="CHITIN SYNTHASE"/>
    <property type="match status" value="1"/>
</dbReference>
<dbReference type="Gene3D" id="3.10.120.10">
    <property type="entry name" value="Cytochrome b5-like heme/steroid binding domain"/>
    <property type="match status" value="1"/>
</dbReference>
<dbReference type="Pfam" id="PF00173">
    <property type="entry name" value="Cyt-b5"/>
    <property type="match status" value="1"/>
</dbReference>
<dbReference type="EC" id="2.4.1.16" evidence="2"/>
<gene>
    <name evidence="17" type="ORF">PPACK8108_LOCUS21265</name>
</gene>
<evidence type="ECO:0000256" key="8">
    <source>
        <dbReference type="ARBA" id="ARBA00023123"/>
    </source>
</evidence>
<dbReference type="GO" id="GO:0005524">
    <property type="term" value="F:ATP binding"/>
    <property type="evidence" value="ECO:0007669"/>
    <property type="project" value="UniProtKB-UniRule"/>
</dbReference>
<dbReference type="GO" id="GO:0005886">
    <property type="term" value="C:plasma membrane"/>
    <property type="evidence" value="ECO:0007669"/>
    <property type="project" value="UniProtKB-SubCell"/>
</dbReference>
<dbReference type="InterPro" id="IPR027417">
    <property type="entry name" value="P-loop_NTPase"/>
</dbReference>
<dbReference type="EMBL" id="CALTRL010005803">
    <property type="protein sequence ID" value="CAH7686592.1"/>
    <property type="molecule type" value="Genomic_DNA"/>
</dbReference>
<dbReference type="SUPFAM" id="SSF55856">
    <property type="entry name" value="Cytochrome b5-like heme/steroid binding domain"/>
    <property type="match status" value="1"/>
</dbReference>
<keyword evidence="3" id="KW-1003">Cell membrane</keyword>
<feature type="region of interest" description="Disordered" evidence="13">
    <location>
        <begin position="1824"/>
        <end position="1848"/>
    </location>
</feature>
<keyword evidence="12" id="KW-0067">ATP-binding</keyword>
<feature type="compositionally biased region" description="Polar residues" evidence="13">
    <location>
        <begin position="861"/>
        <end position="870"/>
    </location>
</feature>
<feature type="binding site" evidence="12">
    <location>
        <begin position="120"/>
        <end position="127"/>
    </location>
    <ligand>
        <name>ATP</name>
        <dbReference type="ChEBI" id="CHEBI:30616"/>
    </ligand>
</feature>
<dbReference type="GO" id="GO:0003779">
    <property type="term" value="F:actin binding"/>
    <property type="evidence" value="ECO:0007669"/>
    <property type="project" value="UniProtKB-KW"/>
</dbReference>
<feature type="domain" description="DEK-C" evidence="16">
    <location>
        <begin position="2069"/>
        <end position="2125"/>
    </location>
</feature>
<name>A0AAV0BJG8_PHAPC</name>
<dbReference type="Gene3D" id="1.10.10.60">
    <property type="entry name" value="Homeodomain-like"/>
    <property type="match status" value="1"/>
</dbReference>
<dbReference type="GO" id="GO:0031505">
    <property type="term" value="P:fungal-type cell wall organization"/>
    <property type="evidence" value="ECO:0007669"/>
    <property type="project" value="TreeGrafter"/>
</dbReference>
<keyword evidence="7 14" id="KW-1133">Transmembrane helix</keyword>
<evidence type="ECO:0000256" key="5">
    <source>
        <dbReference type="ARBA" id="ARBA00022679"/>
    </source>
</evidence>
<dbReference type="Gene3D" id="3.40.850.10">
    <property type="entry name" value="Kinesin motor domain"/>
    <property type="match status" value="1"/>
</dbReference>
<dbReference type="GO" id="GO:0003774">
    <property type="term" value="F:cytoskeletal motor activity"/>
    <property type="evidence" value="ECO:0007669"/>
    <property type="project" value="UniProtKB-UniRule"/>
</dbReference>
<evidence type="ECO:0000256" key="2">
    <source>
        <dbReference type="ARBA" id="ARBA00012543"/>
    </source>
</evidence>
<feature type="region of interest" description="Actin-binding" evidence="12">
    <location>
        <begin position="702"/>
        <end position="724"/>
    </location>
</feature>
<dbReference type="Pfam" id="PF03142">
    <property type="entry name" value="Chitin_synth_2"/>
    <property type="match status" value="1"/>
</dbReference>
<dbReference type="InterPro" id="IPR001609">
    <property type="entry name" value="Myosin_head_motor_dom-like"/>
</dbReference>
<dbReference type="GO" id="GO:0030428">
    <property type="term" value="C:cell septum"/>
    <property type="evidence" value="ECO:0007669"/>
    <property type="project" value="TreeGrafter"/>
</dbReference>
<keyword evidence="9 14" id="KW-0472">Membrane</keyword>
<evidence type="ECO:0000256" key="6">
    <source>
        <dbReference type="ARBA" id="ARBA00022692"/>
    </source>
</evidence>
<dbReference type="PROSITE" id="PS51998">
    <property type="entry name" value="DEK_C"/>
    <property type="match status" value="1"/>
</dbReference>
<dbReference type="SMART" id="SM00242">
    <property type="entry name" value="MYSc"/>
    <property type="match status" value="1"/>
</dbReference>
<keyword evidence="11" id="KW-0325">Glycoprotein</keyword>
<feature type="transmembrane region" description="Helical" evidence="14">
    <location>
        <begin position="1033"/>
        <end position="1052"/>
    </location>
</feature>
<reference evidence="17" key="1">
    <citation type="submission" date="2022-06" db="EMBL/GenBank/DDBJ databases">
        <authorList>
            <consortium name="SYNGENTA / RWTH Aachen University"/>
        </authorList>
    </citation>
    <scope>NUCLEOTIDE SEQUENCE</scope>
</reference>
<feature type="transmembrane region" description="Helical" evidence="14">
    <location>
        <begin position="1713"/>
        <end position="1735"/>
    </location>
</feature>
<dbReference type="InterPro" id="IPR014876">
    <property type="entry name" value="DEK_C"/>
</dbReference>
<feature type="compositionally biased region" description="Polar residues" evidence="13">
    <location>
        <begin position="438"/>
        <end position="448"/>
    </location>
</feature>
<dbReference type="Pfam" id="PF00063">
    <property type="entry name" value="Myosin_head"/>
    <property type="match status" value="2"/>
</dbReference>
<comment type="caution">
    <text evidence="17">The sequence shown here is derived from an EMBL/GenBank/DDBJ whole genome shotgun (WGS) entry which is preliminary data.</text>
</comment>
<evidence type="ECO:0000256" key="4">
    <source>
        <dbReference type="ARBA" id="ARBA00022676"/>
    </source>
</evidence>
<organism evidence="17 18">
    <name type="scientific">Phakopsora pachyrhizi</name>
    <name type="common">Asian soybean rust disease fungus</name>
    <dbReference type="NCBI Taxonomy" id="170000"/>
    <lineage>
        <taxon>Eukaryota</taxon>
        <taxon>Fungi</taxon>
        <taxon>Dikarya</taxon>
        <taxon>Basidiomycota</taxon>
        <taxon>Pucciniomycotina</taxon>
        <taxon>Pucciniomycetes</taxon>
        <taxon>Pucciniales</taxon>
        <taxon>Phakopsoraceae</taxon>
        <taxon>Phakopsora</taxon>
    </lineage>
</organism>
<dbReference type="PANTHER" id="PTHR22914">
    <property type="entry name" value="CHITIN SYNTHASE"/>
    <property type="match status" value="1"/>
</dbReference>
<keyword evidence="10 12" id="KW-0505">Motor protein</keyword>
<proteinExistence type="inferred from homology"/>
<keyword evidence="5" id="KW-0808">Transferase</keyword>
<feature type="transmembrane region" description="Helical" evidence="14">
    <location>
        <begin position="1742"/>
        <end position="1765"/>
    </location>
</feature>
<dbReference type="GO" id="GO:0004100">
    <property type="term" value="F:chitin synthase activity"/>
    <property type="evidence" value="ECO:0007669"/>
    <property type="project" value="UniProtKB-EC"/>
</dbReference>
<dbReference type="PRINTS" id="PR00193">
    <property type="entry name" value="MYOSINHEAVY"/>
</dbReference>
<evidence type="ECO:0000256" key="10">
    <source>
        <dbReference type="ARBA" id="ARBA00023175"/>
    </source>
</evidence>
<dbReference type="InterPro" id="IPR001199">
    <property type="entry name" value="Cyt_B5-like_heme/steroid-bd"/>
</dbReference>
<evidence type="ECO:0000259" key="15">
    <source>
        <dbReference type="PROSITE" id="PS51456"/>
    </source>
</evidence>
<keyword evidence="12" id="KW-0009">Actin-binding</keyword>
<dbReference type="SUPFAM" id="SSF52540">
    <property type="entry name" value="P-loop containing nucleoside triphosphate hydrolases"/>
    <property type="match status" value="1"/>
</dbReference>
<evidence type="ECO:0000256" key="14">
    <source>
        <dbReference type="SAM" id="Phobius"/>
    </source>
</evidence>
<dbReference type="PROSITE" id="PS51456">
    <property type="entry name" value="MYOSIN_MOTOR"/>
    <property type="match status" value="1"/>
</dbReference>
<feature type="compositionally biased region" description="Polar residues" evidence="13">
    <location>
        <begin position="1908"/>
        <end position="1920"/>
    </location>
</feature>
<evidence type="ECO:0000313" key="18">
    <source>
        <dbReference type="Proteomes" id="UP001153365"/>
    </source>
</evidence>
<keyword evidence="8 12" id="KW-0518">Myosin</keyword>
<feature type="region of interest" description="Disordered" evidence="13">
    <location>
        <begin position="860"/>
        <end position="882"/>
    </location>
</feature>